<name>A0A6P6FG44_BOMIM</name>
<dbReference type="AlphaFoldDB" id="A0A6P6FG44"/>
<dbReference type="OrthoDB" id="7696058at2759"/>
<dbReference type="PANTHER" id="PTHR47481:SF36">
    <property type="entry name" value="CCHC-TYPE DOMAIN-CONTAINING PROTEIN"/>
    <property type="match status" value="1"/>
</dbReference>
<dbReference type="KEGG" id="bim:112213716"/>
<reference evidence="2" key="1">
    <citation type="submission" date="2025-08" db="UniProtKB">
        <authorList>
            <consortium name="RefSeq"/>
        </authorList>
    </citation>
    <scope>IDENTIFICATION</scope>
</reference>
<dbReference type="GeneID" id="112213716"/>
<gene>
    <name evidence="2" type="primary">LOC112213716</name>
</gene>
<sequence length="143" mass="16426">MSSGASLSIEKLNKENYDTWKLQMEAILIKDDLWEYANGSIIKPEAADEASLWNKRDDKARADIILTISSSELCHVKHCKISHEMWNKLKEVYESKGPARKGTLLKQLLFTKMSGSETSRIHTKILDVQSNRGTNYLLQMRLR</sequence>
<dbReference type="RefSeq" id="XP_024226731.1">
    <property type="nucleotide sequence ID" value="XM_024370963.1"/>
</dbReference>
<protein>
    <submittedName>
        <fullName evidence="2">Uncharacterized protein LOC112213716 isoform X1</fullName>
    </submittedName>
</protein>
<evidence type="ECO:0000313" key="1">
    <source>
        <dbReference type="Proteomes" id="UP000515180"/>
    </source>
</evidence>
<dbReference type="Pfam" id="PF14223">
    <property type="entry name" value="Retrotran_gag_2"/>
    <property type="match status" value="1"/>
</dbReference>
<organism evidence="1 2">
    <name type="scientific">Bombus impatiens</name>
    <name type="common">Bumblebee</name>
    <dbReference type="NCBI Taxonomy" id="132113"/>
    <lineage>
        <taxon>Eukaryota</taxon>
        <taxon>Metazoa</taxon>
        <taxon>Ecdysozoa</taxon>
        <taxon>Arthropoda</taxon>
        <taxon>Hexapoda</taxon>
        <taxon>Insecta</taxon>
        <taxon>Pterygota</taxon>
        <taxon>Neoptera</taxon>
        <taxon>Endopterygota</taxon>
        <taxon>Hymenoptera</taxon>
        <taxon>Apocrita</taxon>
        <taxon>Aculeata</taxon>
        <taxon>Apoidea</taxon>
        <taxon>Anthophila</taxon>
        <taxon>Apidae</taxon>
        <taxon>Bombus</taxon>
        <taxon>Pyrobombus</taxon>
    </lineage>
</organism>
<dbReference type="Proteomes" id="UP000515180">
    <property type="component" value="Unplaced"/>
</dbReference>
<accession>A0A6P6FG44</accession>
<keyword evidence="1" id="KW-1185">Reference proteome</keyword>
<evidence type="ECO:0000313" key="2">
    <source>
        <dbReference type="RefSeq" id="XP_024226731.1"/>
    </source>
</evidence>
<proteinExistence type="predicted"/>
<dbReference type="PANTHER" id="PTHR47481">
    <property type="match status" value="1"/>
</dbReference>